<dbReference type="InterPro" id="IPR007630">
    <property type="entry name" value="RNA_pol_sigma70_r4"/>
</dbReference>
<dbReference type="GO" id="GO:0006352">
    <property type="term" value="P:DNA-templated transcription initiation"/>
    <property type="evidence" value="ECO:0007669"/>
    <property type="project" value="InterPro"/>
</dbReference>
<dbReference type="InterPro" id="IPR013325">
    <property type="entry name" value="RNA_pol_sigma_r2"/>
</dbReference>
<gene>
    <name evidence="8" type="ORF">SAMN04515671_4321</name>
</gene>
<keyword evidence="9" id="KW-1185">Reference proteome</keyword>
<dbReference type="NCBIfam" id="TIGR02937">
    <property type="entry name" value="sigma70-ECF"/>
    <property type="match status" value="1"/>
</dbReference>
<dbReference type="InterPro" id="IPR007624">
    <property type="entry name" value="RNA_pol_sigma70_r3"/>
</dbReference>
<dbReference type="SUPFAM" id="SSF88946">
    <property type="entry name" value="Sigma2 domain of RNA polymerase sigma factors"/>
    <property type="match status" value="1"/>
</dbReference>
<feature type="domain" description="RNA polymerase sigma-70 region 2" evidence="6">
    <location>
        <begin position="44"/>
        <end position="111"/>
    </location>
</feature>
<dbReference type="PANTHER" id="PTHR30385:SF4">
    <property type="entry name" value="RNA POLYMERASE SIGMA-E FACTOR"/>
    <property type="match status" value="1"/>
</dbReference>
<dbReference type="InterPro" id="IPR007627">
    <property type="entry name" value="RNA_pol_sigma70_r2"/>
</dbReference>
<dbReference type="GO" id="GO:0003677">
    <property type="term" value="F:DNA binding"/>
    <property type="evidence" value="ECO:0007669"/>
    <property type="project" value="UniProtKB-KW"/>
</dbReference>
<dbReference type="CDD" id="cd06171">
    <property type="entry name" value="Sigma70_r4"/>
    <property type="match status" value="1"/>
</dbReference>
<keyword evidence="2" id="KW-0731">Sigma factor</keyword>
<dbReference type="Pfam" id="PF04542">
    <property type="entry name" value="Sigma70_r2"/>
    <property type="match status" value="1"/>
</dbReference>
<proteinExistence type="predicted"/>
<dbReference type="PRINTS" id="PR00046">
    <property type="entry name" value="SIGMA70FCT"/>
</dbReference>
<dbReference type="InterPro" id="IPR013324">
    <property type="entry name" value="RNA_pol_sigma_r3/r4-like"/>
</dbReference>
<dbReference type="Gene3D" id="1.20.140.160">
    <property type="match status" value="1"/>
</dbReference>
<dbReference type="PANTHER" id="PTHR30385">
    <property type="entry name" value="SIGMA FACTOR F FLAGELLAR"/>
    <property type="match status" value="1"/>
</dbReference>
<evidence type="ECO:0000313" key="8">
    <source>
        <dbReference type="EMBL" id="SDP45827.1"/>
    </source>
</evidence>
<evidence type="ECO:0000259" key="7">
    <source>
        <dbReference type="Pfam" id="PF04545"/>
    </source>
</evidence>
<dbReference type="SUPFAM" id="SSF88659">
    <property type="entry name" value="Sigma3 and sigma4 domains of RNA polymerase sigma factors"/>
    <property type="match status" value="2"/>
</dbReference>
<feature type="domain" description="RNA polymerase sigma-70 region 3" evidence="5">
    <location>
        <begin position="130"/>
        <end position="179"/>
    </location>
</feature>
<dbReference type="GO" id="GO:0016987">
    <property type="term" value="F:sigma factor activity"/>
    <property type="evidence" value="ECO:0007669"/>
    <property type="project" value="UniProtKB-KW"/>
</dbReference>
<dbReference type="STRING" id="1090615.SAMN04515671_4321"/>
<keyword evidence="3" id="KW-0238">DNA-binding</keyword>
<name>A0A1H0SVN7_9ACTN</name>
<evidence type="ECO:0000313" key="9">
    <source>
        <dbReference type="Proteomes" id="UP000198741"/>
    </source>
</evidence>
<dbReference type="Pfam" id="PF04539">
    <property type="entry name" value="Sigma70_r3"/>
    <property type="match status" value="1"/>
</dbReference>
<keyword evidence="1" id="KW-0805">Transcription regulation</keyword>
<organism evidence="8 9">
    <name type="scientific">Nakamurella panacisegetis</name>
    <dbReference type="NCBI Taxonomy" id="1090615"/>
    <lineage>
        <taxon>Bacteria</taxon>
        <taxon>Bacillati</taxon>
        <taxon>Actinomycetota</taxon>
        <taxon>Actinomycetes</taxon>
        <taxon>Nakamurellales</taxon>
        <taxon>Nakamurellaceae</taxon>
        <taxon>Nakamurella</taxon>
    </lineage>
</organism>
<dbReference type="InterPro" id="IPR000943">
    <property type="entry name" value="RNA_pol_sigma70"/>
</dbReference>
<dbReference type="EMBL" id="LT629710">
    <property type="protein sequence ID" value="SDP45827.1"/>
    <property type="molecule type" value="Genomic_DNA"/>
</dbReference>
<evidence type="ECO:0000259" key="6">
    <source>
        <dbReference type="Pfam" id="PF04542"/>
    </source>
</evidence>
<evidence type="ECO:0000256" key="3">
    <source>
        <dbReference type="ARBA" id="ARBA00023125"/>
    </source>
</evidence>
<protein>
    <submittedName>
        <fullName evidence="8">RNA polymerase sigma-B factor</fullName>
    </submittedName>
</protein>
<dbReference type="Proteomes" id="UP000198741">
    <property type="component" value="Chromosome I"/>
</dbReference>
<dbReference type="InterPro" id="IPR014284">
    <property type="entry name" value="RNA_pol_sigma-70_dom"/>
</dbReference>
<accession>A0A1H0SVN7</accession>
<evidence type="ECO:0000256" key="1">
    <source>
        <dbReference type="ARBA" id="ARBA00023015"/>
    </source>
</evidence>
<dbReference type="Gene3D" id="1.20.120.1810">
    <property type="match status" value="1"/>
</dbReference>
<dbReference type="Pfam" id="PF04545">
    <property type="entry name" value="Sigma70_r4"/>
    <property type="match status" value="1"/>
</dbReference>
<evidence type="ECO:0000256" key="2">
    <source>
        <dbReference type="ARBA" id="ARBA00023082"/>
    </source>
</evidence>
<dbReference type="OrthoDB" id="9804285at2"/>
<feature type="domain" description="RNA polymerase sigma-70 region 4" evidence="7">
    <location>
        <begin position="206"/>
        <end position="254"/>
    </location>
</feature>
<reference evidence="8 9" key="1">
    <citation type="submission" date="2016-10" db="EMBL/GenBank/DDBJ databases">
        <authorList>
            <person name="de Groot N.N."/>
        </authorList>
    </citation>
    <scope>NUCLEOTIDE SEQUENCE [LARGE SCALE GENOMIC DNA]</scope>
    <source>
        <strain evidence="9">P4-7,KCTC 19426,CECT 7604</strain>
    </source>
</reference>
<keyword evidence="4" id="KW-0804">Transcription</keyword>
<dbReference type="AlphaFoldDB" id="A0A1H0SVN7"/>
<sequence>MDINSTASSYELTTAAQQDALDRLITARTSGSESAIRSAEHAVISTHLAFATALGRRYRGRGVDQDDLQQLARLGLVKAVKRWLPDVGNDFAPYAYPTILGEIKRYFRDHSTIIRAPRGLRELHTETDAVAEGLEQRLGRPANDHELAEAVGVTPQRIRQQRAAVQACRSLSLDLRAVQGSADQVPSESAESELGRVENLMMVRQAIVGLTDRDRQVLALRYFQEKSQAQIAAVIGVSQMQVSRILRGILTKLRDELADRPALQLAS</sequence>
<evidence type="ECO:0000256" key="4">
    <source>
        <dbReference type="ARBA" id="ARBA00023163"/>
    </source>
</evidence>
<dbReference type="RefSeq" id="WP_157695598.1">
    <property type="nucleotide sequence ID" value="NZ_LT629710.1"/>
</dbReference>
<evidence type="ECO:0000259" key="5">
    <source>
        <dbReference type="Pfam" id="PF04539"/>
    </source>
</evidence>